<feature type="region of interest" description="Disordered" evidence="1">
    <location>
        <begin position="36"/>
        <end position="60"/>
    </location>
</feature>
<name>A0A4C1V198_EUMVA</name>
<gene>
    <name evidence="2" type="ORF">EVAR_23954_1</name>
</gene>
<comment type="caution">
    <text evidence="2">The sequence shown here is derived from an EMBL/GenBank/DDBJ whole genome shotgun (WGS) entry which is preliminary data.</text>
</comment>
<keyword evidence="3" id="KW-1185">Reference proteome</keyword>
<reference evidence="2 3" key="1">
    <citation type="journal article" date="2019" name="Commun. Biol.">
        <title>The bagworm genome reveals a unique fibroin gene that provides high tensile strength.</title>
        <authorList>
            <person name="Kono N."/>
            <person name="Nakamura H."/>
            <person name="Ohtoshi R."/>
            <person name="Tomita M."/>
            <person name="Numata K."/>
            <person name="Arakawa K."/>
        </authorList>
    </citation>
    <scope>NUCLEOTIDE SEQUENCE [LARGE SCALE GENOMIC DNA]</scope>
</reference>
<evidence type="ECO:0000313" key="2">
    <source>
        <dbReference type="EMBL" id="GBP32543.1"/>
    </source>
</evidence>
<protein>
    <submittedName>
        <fullName evidence="2">Uncharacterized protein</fullName>
    </submittedName>
</protein>
<dbReference type="AlphaFoldDB" id="A0A4C1V198"/>
<dbReference type="EMBL" id="BGZK01000261">
    <property type="protein sequence ID" value="GBP32543.1"/>
    <property type="molecule type" value="Genomic_DNA"/>
</dbReference>
<evidence type="ECO:0000256" key="1">
    <source>
        <dbReference type="SAM" id="MobiDB-lite"/>
    </source>
</evidence>
<accession>A0A4C1V198</accession>
<organism evidence="2 3">
    <name type="scientific">Eumeta variegata</name>
    <name type="common">Bagworm moth</name>
    <name type="synonym">Eumeta japonica</name>
    <dbReference type="NCBI Taxonomy" id="151549"/>
    <lineage>
        <taxon>Eukaryota</taxon>
        <taxon>Metazoa</taxon>
        <taxon>Ecdysozoa</taxon>
        <taxon>Arthropoda</taxon>
        <taxon>Hexapoda</taxon>
        <taxon>Insecta</taxon>
        <taxon>Pterygota</taxon>
        <taxon>Neoptera</taxon>
        <taxon>Endopterygota</taxon>
        <taxon>Lepidoptera</taxon>
        <taxon>Glossata</taxon>
        <taxon>Ditrysia</taxon>
        <taxon>Tineoidea</taxon>
        <taxon>Psychidae</taxon>
        <taxon>Oiketicinae</taxon>
        <taxon>Eumeta</taxon>
    </lineage>
</organism>
<proteinExistence type="predicted"/>
<evidence type="ECO:0000313" key="3">
    <source>
        <dbReference type="Proteomes" id="UP000299102"/>
    </source>
</evidence>
<dbReference type="Proteomes" id="UP000299102">
    <property type="component" value="Unassembled WGS sequence"/>
</dbReference>
<sequence>MRLEYPSNLSRHLKKWRKKKSFRRVRGVDGHAHCHRTCDEDRQQPPIPRRASAGGLLRSEHPTSLVKRKCGYGPLPLHRKVKRVFHVDKTGKINFQITPDD</sequence>